<evidence type="ECO:0000256" key="1">
    <source>
        <dbReference type="SAM" id="MobiDB-lite"/>
    </source>
</evidence>
<dbReference type="AlphaFoldDB" id="A0AAV9J903"/>
<organism evidence="2 3">
    <name type="scientific">Oleoguttula mirabilis</name>
    <dbReference type="NCBI Taxonomy" id="1507867"/>
    <lineage>
        <taxon>Eukaryota</taxon>
        <taxon>Fungi</taxon>
        <taxon>Dikarya</taxon>
        <taxon>Ascomycota</taxon>
        <taxon>Pezizomycotina</taxon>
        <taxon>Dothideomycetes</taxon>
        <taxon>Dothideomycetidae</taxon>
        <taxon>Mycosphaerellales</taxon>
        <taxon>Teratosphaeriaceae</taxon>
        <taxon>Oleoguttula</taxon>
    </lineage>
</organism>
<sequence length="166" mass="18383">MFDGRFGLEYNGVTNDDPGMDMGRHAAASDHDVRKKEPVAVGGVEEDHETRAGKGNISRGTVGTVVVKRSREDIIVLPKDSVPQDSKDGLPPDVPANVAKLIADIKAVKRNSQDLPFRKRFREDQGFLGHFGRANGKLKKDSPLMEWDGDTRILATKWWEYLKGAV</sequence>
<feature type="region of interest" description="Disordered" evidence="1">
    <location>
        <begin position="14"/>
        <end position="35"/>
    </location>
</feature>
<comment type="caution">
    <text evidence="2">The sequence shown here is derived from an EMBL/GenBank/DDBJ whole genome shotgun (WGS) entry which is preliminary data.</text>
</comment>
<gene>
    <name evidence="2" type="ORF">LTR36_008815</name>
</gene>
<feature type="compositionally biased region" description="Basic and acidic residues" evidence="1">
    <location>
        <begin position="22"/>
        <end position="35"/>
    </location>
</feature>
<evidence type="ECO:0000313" key="3">
    <source>
        <dbReference type="Proteomes" id="UP001324427"/>
    </source>
</evidence>
<protein>
    <submittedName>
        <fullName evidence="2">Uncharacterized protein</fullName>
    </submittedName>
</protein>
<proteinExistence type="predicted"/>
<accession>A0AAV9J903</accession>
<evidence type="ECO:0000313" key="2">
    <source>
        <dbReference type="EMBL" id="KAK4540873.1"/>
    </source>
</evidence>
<dbReference type="EMBL" id="JAVFHQ010000060">
    <property type="protein sequence ID" value="KAK4540873.1"/>
    <property type="molecule type" value="Genomic_DNA"/>
</dbReference>
<keyword evidence="3" id="KW-1185">Reference proteome</keyword>
<reference evidence="2 3" key="1">
    <citation type="submission" date="2021-11" db="EMBL/GenBank/DDBJ databases">
        <title>Black yeast isolated from Biological Soil Crust.</title>
        <authorList>
            <person name="Kurbessoian T."/>
        </authorList>
    </citation>
    <scope>NUCLEOTIDE SEQUENCE [LARGE SCALE GENOMIC DNA]</scope>
    <source>
        <strain evidence="2 3">CCFEE 5522</strain>
    </source>
</reference>
<name>A0AAV9J903_9PEZI</name>
<dbReference type="Proteomes" id="UP001324427">
    <property type="component" value="Unassembled WGS sequence"/>
</dbReference>